<accession>A0A843AED5</accession>
<dbReference type="AlphaFoldDB" id="A0A843AED5"/>
<organism evidence="1 2">
    <name type="scientific">Methanobrevibacter arboriphilus</name>
    <dbReference type="NCBI Taxonomy" id="39441"/>
    <lineage>
        <taxon>Archaea</taxon>
        <taxon>Methanobacteriati</taxon>
        <taxon>Methanobacteriota</taxon>
        <taxon>Methanomada group</taxon>
        <taxon>Methanobacteria</taxon>
        <taxon>Methanobacteriales</taxon>
        <taxon>Methanobacteriaceae</taxon>
        <taxon>Methanobrevibacter</taxon>
    </lineage>
</organism>
<sequence>MSKILLGFRNSATYSQKNEQTMIMRIIITSEFILLSKNEHVKMLM</sequence>
<reference evidence="1" key="1">
    <citation type="submission" date="2020-10" db="EMBL/GenBank/DDBJ databases">
        <title>Dehalococcoides mccartyi of a TCE/Cr reducing biochatode.</title>
        <authorList>
            <person name="Matturro B."/>
        </authorList>
    </citation>
    <scope>NUCLEOTIDE SEQUENCE</scope>
    <source>
        <strain evidence="1">Bin4</strain>
    </source>
</reference>
<dbReference type="Proteomes" id="UP000658733">
    <property type="component" value="Unassembled WGS sequence"/>
</dbReference>
<evidence type="ECO:0000313" key="2">
    <source>
        <dbReference type="Proteomes" id="UP000658733"/>
    </source>
</evidence>
<proteinExistence type="predicted"/>
<comment type="caution">
    <text evidence="1">The sequence shown here is derived from an EMBL/GenBank/DDBJ whole genome shotgun (WGS) entry which is preliminary data.</text>
</comment>
<gene>
    <name evidence="1" type="ORF">ISP01_01870</name>
</gene>
<protein>
    <submittedName>
        <fullName evidence="1">Uncharacterized protein</fullName>
    </submittedName>
</protein>
<name>A0A843AED5_METAZ</name>
<dbReference type="EMBL" id="JADIIN010000017">
    <property type="protein sequence ID" value="MBF4468131.1"/>
    <property type="molecule type" value="Genomic_DNA"/>
</dbReference>
<evidence type="ECO:0000313" key="1">
    <source>
        <dbReference type="EMBL" id="MBF4468131.1"/>
    </source>
</evidence>
<dbReference type="RefSeq" id="WP_278521861.1">
    <property type="nucleotide sequence ID" value="NZ_JADIIN010000017.1"/>
</dbReference>